<dbReference type="SUPFAM" id="SSF56672">
    <property type="entry name" value="DNA/RNA polymerases"/>
    <property type="match status" value="1"/>
</dbReference>
<accession>A0A8X6HK86</accession>
<keyword evidence="2" id="KW-0695">RNA-directed DNA polymerase</keyword>
<keyword evidence="2" id="KW-0548">Nucleotidyltransferase</keyword>
<feature type="domain" description="Reverse transcriptase" evidence="1">
    <location>
        <begin position="408"/>
        <end position="526"/>
    </location>
</feature>
<dbReference type="Proteomes" id="UP000887116">
    <property type="component" value="Unassembled WGS sequence"/>
</dbReference>
<comment type="caution">
    <text evidence="2">The sequence shown here is derived from an EMBL/GenBank/DDBJ whole genome shotgun (WGS) entry which is preliminary data.</text>
</comment>
<dbReference type="EMBL" id="BMAO01038528">
    <property type="protein sequence ID" value="GFR25501.1"/>
    <property type="molecule type" value="Genomic_DNA"/>
</dbReference>
<dbReference type="PANTHER" id="PTHR47331:SF5">
    <property type="entry name" value="RIBONUCLEASE H"/>
    <property type="match status" value="1"/>
</dbReference>
<dbReference type="OrthoDB" id="6431052at2759"/>
<keyword evidence="2" id="KW-0808">Transferase</keyword>
<evidence type="ECO:0000313" key="3">
    <source>
        <dbReference type="Proteomes" id="UP000887116"/>
    </source>
</evidence>
<dbReference type="InterPro" id="IPR043128">
    <property type="entry name" value="Rev_trsase/Diguanyl_cyclase"/>
</dbReference>
<sequence length="586" mass="67618">MTSNLETLKRKRAGMRMQTTKLFNKVETALLDETISLEEKFDLLSICKDQLNEKYETLKKLNSDIQDGIPDTEFENEIENSENYRSQRTFVTSKLVSKLKAPIIRQENLQIFSFASIKPQTKAFGVTKLRLCNLKDKSRFIVIVTDVISNVTISLPRLTQDIKVKFASYYLPYARGSRPREVDILLGADYFYQVSCDRPVEKITNSLFLCDSLFGYSLCGTFEEGGNKMKNAAVLNLSALNAVREDLTCLWDLESLGIRHVEDKISELDGEILNKFENNLKFVNKRYETGLLWKDDKKKLGSNFRIAKRRFDDLIRKFEKDSTLSKNYKEIVLEQQTNDVVEQCSNKLIENGYFMPHRPVLRGDKLTTKVRMVYDASSNEKHLNSLNNCLHPGPNLNPNILDTIINFRTFNIAFCADLEKAFLQIGIKEEDRDYLKFLWFSDEKDNFKILRFTRAPFGVTCSPFILAATIKHHIRKYNDHPEVVKILDTSSYVDDFIAGSKSDDEAFYITMTASNIFKEAGMHLRKFHTNSENLRHMWEENKLSNFQNSNDSLKVLGILWDTNSDASPKAYGLSLISEMLQVITKF</sequence>
<proteinExistence type="predicted"/>
<dbReference type="PANTHER" id="PTHR47331">
    <property type="entry name" value="PHD-TYPE DOMAIN-CONTAINING PROTEIN"/>
    <property type="match status" value="1"/>
</dbReference>
<gene>
    <name evidence="2" type="primary">AVEN_184849_1</name>
    <name evidence="2" type="ORF">TNCT_736091</name>
</gene>
<dbReference type="GO" id="GO:0003964">
    <property type="term" value="F:RNA-directed DNA polymerase activity"/>
    <property type="evidence" value="ECO:0007669"/>
    <property type="project" value="UniProtKB-KW"/>
</dbReference>
<dbReference type="Gene3D" id="3.10.10.10">
    <property type="entry name" value="HIV Type 1 Reverse Transcriptase, subunit A, domain 1"/>
    <property type="match status" value="1"/>
</dbReference>
<dbReference type="InterPro" id="IPR000477">
    <property type="entry name" value="RT_dom"/>
</dbReference>
<name>A0A8X6HK86_TRICU</name>
<dbReference type="Pfam" id="PF00078">
    <property type="entry name" value="RVT_1"/>
    <property type="match status" value="1"/>
</dbReference>
<keyword evidence="3" id="KW-1185">Reference proteome</keyword>
<reference evidence="2" key="1">
    <citation type="submission" date="2020-07" db="EMBL/GenBank/DDBJ databases">
        <title>Multicomponent nature underlies the extraordinary mechanical properties of spider dragline silk.</title>
        <authorList>
            <person name="Kono N."/>
            <person name="Nakamura H."/>
            <person name="Mori M."/>
            <person name="Yoshida Y."/>
            <person name="Ohtoshi R."/>
            <person name="Malay A.D."/>
            <person name="Moran D.A.P."/>
            <person name="Tomita M."/>
            <person name="Numata K."/>
            <person name="Arakawa K."/>
        </authorList>
    </citation>
    <scope>NUCLEOTIDE SEQUENCE</scope>
</reference>
<dbReference type="Gene3D" id="3.30.70.270">
    <property type="match status" value="1"/>
</dbReference>
<evidence type="ECO:0000313" key="2">
    <source>
        <dbReference type="EMBL" id="GFR25501.1"/>
    </source>
</evidence>
<dbReference type="AlphaFoldDB" id="A0A8X6HK86"/>
<dbReference type="InterPro" id="IPR043502">
    <property type="entry name" value="DNA/RNA_pol_sf"/>
</dbReference>
<evidence type="ECO:0000259" key="1">
    <source>
        <dbReference type="Pfam" id="PF00078"/>
    </source>
</evidence>
<organism evidence="2 3">
    <name type="scientific">Trichonephila clavata</name>
    <name type="common">Joro spider</name>
    <name type="synonym">Nephila clavata</name>
    <dbReference type="NCBI Taxonomy" id="2740835"/>
    <lineage>
        <taxon>Eukaryota</taxon>
        <taxon>Metazoa</taxon>
        <taxon>Ecdysozoa</taxon>
        <taxon>Arthropoda</taxon>
        <taxon>Chelicerata</taxon>
        <taxon>Arachnida</taxon>
        <taxon>Araneae</taxon>
        <taxon>Araneomorphae</taxon>
        <taxon>Entelegynae</taxon>
        <taxon>Araneoidea</taxon>
        <taxon>Nephilidae</taxon>
        <taxon>Trichonephila</taxon>
    </lineage>
</organism>
<protein>
    <submittedName>
        <fullName evidence="2">Reverse transcriptase domain-containing protein</fullName>
    </submittedName>
</protein>